<dbReference type="AlphaFoldDB" id="A0A2Z6IC55"/>
<feature type="compositionally biased region" description="Low complexity" evidence="7">
    <location>
        <begin position="12"/>
        <end position="26"/>
    </location>
</feature>
<evidence type="ECO:0000256" key="4">
    <source>
        <dbReference type="ARBA" id="ARBA00022982"/>
    </source>
</evidence>
<organism evidence="9 10">
    <name type="scientific">Sutterella megalosphaeroides</name>
    <dbReference type="NCBI Taxonomy" id="2494234"/>
    <lineage>
        <taxon>Bacteria</taxon>
        <taxon>Pseudomonadati</taxon>
        <taxon>Pseudomonadota</taxon>
        <taxon>Betaproteobacteria</taxon>
        <taxon>Burkholderiales</taxon>
        <taxon>Sutterellaceae</taxon>
        <taxon>Sutterella</taxon>
    </lineage>
</organism>
<dbReference type="Proteomes" id="UP000271003">
    <property type="component" value="Chromosome"/>
</dbReference>
<dbReference type="InterPro" id="IPR050526">
    <property type="entry name" value="Rubredoxin_ET"/>
</dbReference>
<accession>A0A2Z6IC55</accession>
<protein>
    <recommendedName>
        <fullName evidence="6">Rubredoxin</fullName>
    </recommendedName>
</protein>
<evidence type="ECO:0000313" key="10">
    <source>
        <dbReference type="Proteomes" id="UP000271003"/>
    </source>
</evidence>
<dbReference type="PANTHER" id="PTHR47627">
    <property type="entry name" value="RUBREDOXIN"/>
    <property type="match status" value="1"/>
</dbReference>
<evidence type="ECO:0000256" key="2">
    <source>
        <dbReference type="ARBA" id="ARBA00022448"/>
    </source>
</evidence>
<evidence type="ECO:0000256" key="7">
    <source>
        <dbReference type="SAM" id="MobiDB-lite"/>
    </source>
</evidence>
<evidence type="ECO:0000256" key="3">
    <source>
        <dbReference type="ARBA" id="ARBA00022723"/>
    </source>
</evidence>
<sequence>MTTVKTSETEHAAPTADVAPAAESASVDLPATATGAEIAGLLDALARSRVGPETRMQCKVCWYVYDPAEGCPEWQIEPGTSFADLPDYFTCPDCGHPLSSFIPAEEND</sequence>
<evidence type="ECO:0000313" key="9">
    <source>
        <dbReference type="EMBL" id="BBF23237.1"/>
    </source>
</evidence>
<dbReference type="GO" id="GO:0043448">
    <property type="term" value="P:alkane catabolic process"/>
    <property type="evidence" value="ECO:0007669"/>
    <property type="project" value="TreeGrafter"/>
</dbReference>
<comment type="cofactor">
    <cofactor evidence="1 6">
        <name>Fe(3+)</name>
        <dbReference type="ChEBI" id="CHEBI:29034"/>
    </cofactor>
</comment>
<dbReference type="PROSITE" id="PS50903">
    <property type="entry name" value="RUBREDOXIN_LIKE"/>
    <property type="match status" value="1"/>
</dbReference>
<feature type="domain" description="Rubredoxin-like" evidence="8">
    <location>
        <begin position="53"/>
        <end position="104"/>
    </location>
</feature>
<dbReference type="InterPro" id="IPR024934">
    <property type="entry name" value="Rubredoxin-like_dom"/>
</dbReference>
<gene>
    <name evidence="9" type="ORF">SUTMEG_11280</name>
</gene>
<dbReference type="GO" id="GO:0005506">
    <property type="term" value="F:iron ion binding"/>
    <property type="evidence" value="ECO:0007669"/>
    <property type="project" value="UniProtKB-UniRule"/>
</dbReference>
<keyword evidence="3 6" id="KW-0479">Metal-binding</keyword>
<evidence type="ECO:0000256" key="5">
    <source>
        <dbReference type="ARBA" id="ARBA00023004"/>
    </source>
</evidence>
<dbReference type="RefSeq" id="WP_120176864.1">
    <property type="nucleotide sequence ID" value="NZ_AP018786.1"/>
</dbReference>
<dbReference type="CDD" id="cd00730">
    <property type="entry name" value="rubredoxin"/>
    <property type="match status" value="1"/>
</dbReference>
<dbReference type="PANTHER" id="PTHR47627:SF1">
    <property type="entry name" value="RUBREDOXIN-1-RELATED"/>
    <property type="match status" value="1"/>
</dbReference>
<dbReference type="SUPFAM" id="SSF57802">
    <property type="entry name" value="Rubredoxin-like"/>
    <property type="match status" value="1"/>
</dbReference>
<keyword evidence="4 6" id="KW-0249">Electron transport</keyword>
<reference evidence="9 10" key="1">
    <citation type="journal article" date="2018" name="Int. J. Syst. Evol. Microbiol.">
        <title>Mesosutterella multiformis gen. nov., sp. nov., a member of the family Sutterellaceae and Sutterella megalosphaeroides sp. nov., isolated from human faeces.</title>
        <authorList>
            <person name="Sakamoto M."/>
            <person name="Ikeyama N."/>
            <person name="Kunihiro T."/>
            <person name="Iino T."/>
            <person name="Yuki M."/>
            <person name="Ohkuma M."/>
        </authorList>
    </citation>
    <scope>NUCLEOTIDE SEQUENCE [LARGE SCALE GENOMIC DNA]</scope>
    <source>
        <strain evidence="9 10">6FBBBH3</strain>
    </source>
</reference>
<dbReference type="EMBL" id="AP018786">
    <property type="protein sequence ID" value="BBF23237.1"/>
    <property type="molecule type" value="Genomic_DNA"/>
</dbReference>
<evidence type="ECO:0000259" key="8">
    <source>
        <dbReference type="PROSITE" id="PS50903"/>
    </source>
</evidence>
<dbReference type="GO" id="GO:0009055">
    <property type="term" value="F:electron transfer activity"/>
    <property type="evidence" value="ECO:0007669"/>
    <property type="project" value="TreeGrafter"/>
</dbReference>
<feature type="region of interest" description="Disordered" evidence="7">
    <location>
        <begin position="1"/>
        <end position="26"/>
    </location>
</feature>
<dbReference type="KEGG" id="sutt:SUTMEG_11280"/>
<dbReference type="InterPro" id="IPR024935">
    <property type="entry name" value="Rubredoxin_dom"/>
</dbReference>
<dbReference type="OrthoDB" id="9800607at2"/>
<name>A0A2Z6IC55_9BURK</name>
<evidence type="ECO:0000256" key="6">
    <source>
        <dbReference type="RuleBase" id="RU003820"/>
    </source>
</evidence>
<keyword evidence="5 6" id="KW-0408">Iron</keyword>
<comment type="similarity">
    <text evidence="6">Belongs to the rubredoxin family.</text>
</comment>
<proteinExistence type="inferred from homology"/>
<evidence type="ECO:0000256" key="1">
    <source>
        <dbReference type="ARBA" id="ARBA00001965"/>
    </source>
</evidence>
<dbReference type="Pfam" id="PF00301">
    <property type="entry name" value="Rubredoxin"/>
    <property type="match status" value="1"/>
</dbReference>
<keyword evidence="10" id="KW-1185">Reference proteome</keyword>
<dbReference type="Gene3D" id="2.20.28.10">
    <property type="match status" value="1"/>
</dbReference>
<keyword evidence="2" id="KW-0813">Transport</keyword>
<dbReference type="PRINTS" id="PR00163">
    <property type="entry name" value="RUBREDOXIN"/>
</dbReference>